<evidence type="ECO:0000256" key="2">
    <source>
        <dbReference type="ARBA" id="ARBA00022771"/>
    </source>
</evidence>
<evidence type="ECO:0000256" key="6">
    <source>
        <dbReference type="SAM" id="Coils"/>
    </source>
</evidence>
<keyword evidence="1" id="KW-0479">Metal-binding</keyword>
<name>A0A6G0U552_APHGL</name>
<accession>A0A6G0U552</accession>
<keyword evidence="4 5" id="KW-0238">DNA-binding</keyword>
<evidence type="ECO:0000256" key="1">
    <source>
        <dbReference type="ARBA" id="ARBA00022723"/>
    </source>
</evidence>
<keyword evidence="2 5" id="KW-0863">Zinc-finger</keyword>
<dbReference type="PROSITE" id="PS50950">
    <property type="entry name" value="ZF_THAP"/>
    <property type="match status" value="1"/>
</dbReference>
<reference evidence="9 10" key="1">
    <citation type="submission" date="2019-08" db="EMBL/GenBank/DDBJ databases">
        <title>The genome of the soybean aphid Biotype 1, its phylome, world population structure and adaptation to the North American continent.</title>
        <authorList>
            <person name="Giordano R."/>
            <person name="Donthu R.K."/>
            <person name="Hernandez A.G."/>
            <person name="Wright C.L."/>
            <person name="Zimin A.V."/>
        </authorList>
    </citation>
    <scope>NUCLEOTIDE SEQUENCE [LARGE SCALE GENOMIC DNA]</scope>
    <source>
        <tissue evidence="9">Whole aphids</tissue>
    </source>
</reference>
<sequence>MPRKCVICKAYDKNNEKSFYSFPKDKGRKKLWLKACGIKLYLPSYRVCEAHFSDKDFLPSGYLKSIAIPGNNIIKPEPPIFTNKDNKDFSPSGHLKYVAIPGDIYSEPEPKVFTNKDNKDFSLSGHLKCVAIPGDIFSEPEPKVFTNKDNKDFSPSGHLKCVAIPEDIYSEPEPKVFTNKDNKDFSLSGHLKCVAIPEDIYSEPEPKVFTNKDNKDFSPSGHLKCVAIPGDIFSEPEPKLFSNTVVESSHQETLSPDTIMLLTNSICVIPKKRGSNELPDVNSRQNKKRYNPDTIGDLSPSHFDTPRKAKRNLEMVKCKFNQQKTQNVNLKKQVKRLQVKLRTYDDLIRQLKYKIFTSENAGCSCSSTEQRFLNFFIHGTLFYVHFNRRTLTKYFSFAGSAEHSLRNTGIEQQLFNFHQYQIKMNNIKASLLILLERQHYDKYSMNDMNQLSLRYQHDDSVFDNVLVSSHVCRDSRLREVREMK</sequence>
<dbReference type="SMART" id="SM00692">
    <property type="entry name" value="DM3"/>
    <property type="match status" value="1"/>
</dbReference>
<dbReference type="SUPFAM" id="SSF57716">
    <property type="entry name" value="Glucocorticoid receptor-like (DNA-binding domain)"/>
    <property type="match status" value="1"/>
</dbReference>
<feature type="coiled-coil region" evidence="6">
    <location>
        <begin position="320"/>
        <end position="347"/>
    </location>
</feature>
<dbReference type="EMBL" id="VYZN01000002">
    <property type="protein sequence ID" value="KAE9544245.1"/>
    <property type="molecule type" value="Genomic_DNA"/>
</dbReference>
<evidence type="ECO:0000256" key="5">
    <source>
        <dbReference type="PROSITE-ProRule" id="PRU00309"/>
    </source>
</evidence>
<keyword evidence="10" id="KW-1185">Reference proteome</keyword>
<dbReference type="Proteomes" id="UP000475862">
    <property type="component" value="Unassembled WGS sequence"/>
</dbReference>
<gene>
    <name evidence="9" type="ORF">AGLY_001424</name>
</gene>
<comment type="caution">
    <text evidence="9">The sequence shown here is derived from an EMBL/GenBank/DDBJ whole genome shotgun (WGS) entry which is preliminary data.</text>
</comment>
<dbReference type="InterPro" id="IPR038441">
    <property type="entry name" value="THAP_Znf_sf"/>
</dbReference>
<dbReference type="Gene3D" id="6.20.210.20">
    <property type="entry name" value="THAP domain"/>
    <property type="match status" value="1"/>
</dbReference>
<protein>
    <recommendedName>
        <fullName evidence="8">THAP-type domain-containing protein</fullName>
    </recommendedName>
</protein>
<keyword evidence="3" id="KW-0862">Zinc</keyword>
<dbReference type="GO" id="GO:0003677">
    <property type="term" value="F:DNA binding"/>
    <property type="evidence" value="ECO:0007669"/>
    <property type="project" value="UniProtKB-UniRule"/>
</dbReference>
<dbReference type="InterPro" id="IPR006612">
    <property type="entry name" value="THAP_Znf"/>
</dbReference>
<evidence type="ECO:0000313" key="10">
    <source>
        <dbReference type="Proteomes" id="UP000475862"/>
    </source>
</evidence>
<evidence type="ECO:0000313" key="9">
    <source>
        <dbReference type="EMBL" id="KAE9544245.1"/>
    </source>
</evidence>
<dbReference type="GO" id="GO:0008270">
    <property type="term" value="F:zinc ion binding"/>
    <property type="evidence" value="ECO:0007669"/>
    <property type="project" value="UniProtKB-KW"/>
</dbReference>
<dbReference type="OrthoDB" id="6623209at2759"/>
<dbReference type="AlphaFoldDB" id="A0A6G0U552"/>
<feature type="domain" description="THAP-type" evidence="8">
    <location>
        <begin position="1"/>
        <end position="72"/>
    </location>
</feature>
<dbReference type="Pfam" id="PF05485">
    <property type="entry name" value="THAP"/>
    <property type="match status" value="1"/>
</dbReference>
<dbReference type="SMART" id="SM00980">
    <property type="entry name" value="THAP"/>
    <property type="match status" value="1"/>
</dbReference>
<organism evidence="9 10">
    <name type="scientific">Aphis glycines</name>
    <name type="common">Soybean aphid</name>
    <dbReference type="NCBI Taxonomy" id="307491"/>
    <lineage>
        <taxon>Eukaryota</taxon>
        <taxon>Metazoa</taxon>
        <taxon>Ecdysozoa</taxon>
        <taxon>Arthropoda</taxon>
        <taxon>Hexapoda</taxon>
        <taxon>Insecta</taxon>
        <taxon>Pterygota</taxon>
        <taxon>Neoptera</taxon>
        <taxon>Paraneoptera</taxon>
        <taxon>Hemiptera</taxon>
        <taxon>Sternorrhyncha</taxon>
        <taxon>Aphidomorpha</taxon>
        <taxon>Aphidoidea</taxon>
        <taxon>Aphididae</taxon>
        <taxon>Aphidini</taxon>
        <taxon>Aphis</taxon>
        <taxon>Aphis</taxon>
    </lineage>
</organism>
<evidence type="ECO:0000256" key="4">
    <source>
        <dbReference type="ARBA" id="ARBA00023125"/>
    </source>
</evidence>
<proteinExistence type="predicted"/>
<evidence type="ECO:0000259" key="8">
    <source>
        <dbReference type="PROSITE" id="PS50950"/>
    </source>
</evidence>
<evidence type="ECO:0000256" key="7">
    <source>
        <dbReference type="SAM" id="MobiDB-lite"/>
    </source>
</evidence>
<keyword evidence="6" id="KW-0175">Coiled coil</keyword>
<evidence type="ECO:0000256" key="3">
    <source>
        <dbReference type="ARBA" id="ARBA00022833"/>
    </source>
</evidence>
<feature type="region of interest" description="Disordered" evidence="7">
    <location>
        <begin position="277"/>
        <end position="304"/>
    </location>
</feature>